<keyword evidence="2" id="KW-1185">Reference proteome</keyword>
<organism evidence="1 2">
    <name type="scientific">Synaphobranchus kaupii</name>
    <name type="common">Kaup's arrowtooth eel</name>
    <dbReference type="NCBI Taxonomy" id="118154"/>
    <lineage>
        <taxon>Eukaryota</taxon>
        <taxon>Metazoa</taxon>
        <taxon>Chordata</taxon>
        <taxon>Craniata</taxon>
        <taxon>Vertebrata</taxon>
        <taxon>Euteleostomi</taxon>
        <taxon>Actinopterygii</taxon>
        <taxon>Neopterygii</taxon>
        <taxon>Teleostei</taxon>
        <taxon>Anguilliformes</taxon>
        <taxon>Synaphobranchidae</taxon>
        <taxon>Synaphobranchus</taxon>
    </lineage>
</organism>
<dbReference type="Proteomes" id="UP001152622">
    <property type="component" value="Chromosome 7"/>
</dbReference>
<gene>
    <name evidence="1" type="ORF">SKAU_G00208350</name>
</gene>
<dbReference type="AlphaFoldDB" id="A0A9Q1IUS8"/>
<dbReference type="OrthoDB" id="76966at2759"/>
<reference evidence="1" key="1">
    <citation type="journal article" date="2023" name="Science">
        <title>Genome structures resolve the early diversification of teleost fishes.</title>
        <authorList>
            <person name="Parey E."/>
            <person name="Louis A."/>
            <person name="Montfort J."/>
            <person name="Bouchez O."/>
            <person name="Roques C."/>
            <person name="Iampietro C."/>
            <person name="Lluch J."/>
            <person name="Castinel A."/>
            <person name="Donnadieu C."/>
            <person name="Desvignes T."/>
            <person name="Floi Bucao C."/>
            <person name="Jouanno E."/>
            <person name="Wen M."/>
            <person name="Mejri S."/>
            <person name="Dirks R."/>
            <person name="Jansen H."/>
            <person name="Henkel C."/>
            <person name="Chen W.J."/>
            <person name="Zahm M."/>
            <person name="Cabau C."/>
            <person name="Klopp C."/>
            <person name="Thompson A.W."/>
            <person name="Robinson-Rechavi M."/>
            <person name="Braasch I."/>
            <person name="Lecointre G."/>
            <person name="Bobe J."/>
            <person name="Postlethwait J.H."/>
            <person name="Berthelot C."/>
            <person name="Roest Crollius H."/>
            <person name="Guiguen Y."/>
        </authorList>
    </citation>
    <scope>NUCLEOTIDE SEQUENCE</scope>
    <source>
        <strain evidence="1">WJC10195</strain>
    </source>
</reference>
<dbReference type="PANTHER" id="PTHR33331:SF13">
    <property type="entry name" value="COILED-COIL DOMAIN CONTAINING 162"/>
    <property type="match status" value="1"/>
</dbReference>
<accession>A0A9Q1IUS8</accession>
<dbReference type="PANTHER" id="PTHR33331">
    <property type="entry name" value="COILED-COIL DOMAIN-CONTAINING PROTEIN 162"/>
    <property type="match status" value="1"/>
</dbReference>
<sequence>MDFYFEAYQHVTDNGERLHLTQVITDVMHRRPRLDLSNGYFIQAYREELSCLQSHQQLLRLVLNCQIDEQRHYLQQVWRDRSRGLGQDYGLPLNYVPKLLVSLSNSSPALRNVYLLEFHPSLYLVSQLHQALTQAHTELCHLHRAKTTSERVALEQRLLLQALHKWQSLAPPGASYSSQIQKDLFSEVFFEDPFFVRDVGLVVLSTAKEEEKMQGKERQLFMMEIFSKLLELVTLRHRLIEAASETALLSQLSVIWLSSLSETNDTAFNFLDFL</sequence>
<protein>
    <submittedName>
        <fullName evidence="1">Uncharacterized protein</fullName>
    </submittedName>
</protein>
<dbReference type="InterPro" id="IPR040401">
    <property type="entry name" value="CCDC162"/>
</dbReference>
<comment type="caution">
    <text evidence="1">The sequence shown here is derived from an EMBL/GenBank/DDBJ whole genome shotgun (WGS) entry which is preliminary data.</text>
</comment>
<proteinExistence type="predicted"/>
<evidence type="ECO:0000313" key="1">
    <source>
        <dbReference type="EMBL" id="KAJ8353268.1"/>
    </source>
</evidence>
<name>A0A9Q1IUS8_SYNKA</name>
<evidence type="ECO:0000313" key="2">
    <source>
        <dbReference type="Proteomes" id="UP001152622"/>
    </source>
</evidence>
<dbReference type="EMBL" id="JAINUF010000007">
    <property type="protein sequence ID" value="KAJ8353268.1"/>
    <property type="molecule type" value="Genomic_DNA"/>
</dbReference>